<name>A0A4Y2BCV4_ARAVE</name>
<accession>A0A4Y2BCV4</accession>
<evidence type="ECO:0000313" key="2">
    <source>
        <dbReference type="Proteomes" id="UP000499080"/>
    </source>
</evidence>
<dbReference type="Proteomes" id="UP000499080">
    <property type="component" value="Unassembled WGS sequence"/>
</dbReference>
<gene>
    <name evidence="1" type="ORF">AVEN_135483_1</name>
</gene>
<evidence type="ECO:0000313" key="1">
    <source>
        <dbReference type="EMBL" id="GBL90142.1"/>
    </source>
</evidence>
<sequence>MQVWKVRYSLPSFFSLPSVLGGAFTSDRLLANSIAPSQNRSSVRKVRRELERCGRKFGFPTNLSRALTTTLFYSICTNNWFVFYSLKSIDLGESFDAPKRTIGCYRFLPTTPPSILTPTHAPPPPHG</sequence>
<reference evidence="1 2" key="1">
    <citation type="journal article" date="2019" name="Sci. Rep.">
        <title>Orb-weaving spider Araneus ventricosus genome elucidates the spidroin gene catalogue.</title>
        <authorList>
            <person name="Kono N."/>
            <person name="Nakamura H."/>
            <person name="Ohtoshi R."/>
            <person name="Moran D.A.P."/>
            <person name="Shinohara A."/>
            <person name="Yoshida Y."/>
            <person name="Fujiwara M."/>
            <person name="Mori M."/>
            <person name="Tomita M."/>
            <person name="Arakawa K."/>
        </authorList>
    </citation>
    <scope>NUCLEOTIDE SEQUENCE [LARGE SCALE GENOMIC DNA]</scope>
</reference>
<proteinExistence type="predicted"/>
<dbReference type="EMBL" id="BGPR01000069">
    <property type="protein sequence ID" value="GBL90142.1"/>
    <property type="molecule type" value="Genomic_DNA"/>
</dbReference>
<dbReference type="AlphaFoldDB" id="A0A4Y2BCV4"/>
<organism evidence="1 2">
    <name type="scientific">Araneus ventricosus</name>
    <name type="common">Orbweaver spider</name>
    <name type="synonym">Epeira ventricosa</name>
    <dbReference type="NCBI Taxonomy" id="182803"/>
    <lineage>
        <taxon>Eukaryota</taxon>
        <taxon>Metazoa</taxon>
        <taxon>Ecdysozoa</taxon>
        <taxon>Arthropoda</taxon>
        <taxon>Chelicerata</taxon>
        <taxon>Arachnida</taxon>
        <taxon>Araneae</taxon>
        <taxon>Araneomorphae</taxon>
        <taxon>Entelegynae</taxon>
        <taxon>Araneoidea</taxon>
        <taxon>Araneidae</taxon>
        <taxon>Araneus</taxon>
    </lineage>
</organism>
<protein>
    <submittedName>
        <fullName evidence="1">Uncharacterized protein</fullName>
    </submittedName>
</protein>
<comment type="caution">
    <text evidence="1">The sequence shown here is derived from an EMBL/GenBank/DDBJ whole genome shotgun (WGS) entry which is preliminary data.</text>
</comment>
<keyword evidence="2" id="KW-1185">Reference proteome</keyword>